<proteinExistence type="predicted"/>
<dbReference type="EMBL" id="KT201084">
    <property type="protein sequence ID" value="ALS56011.1"/>
    <property type="molecule type" value="Genomic_DNA"/>
</dbReference>
<dbReference type="CDD" id="cd06150">
    <property type="entry name" value="YjgF_YER057c_UK114_like_2"/>
    <property type="match status" value="1"/>
</dbReference>
<name>A0A0U2XMG5_9BACT</name>
<sequence>MTIERHHVGERMSQVVSHNGTVYTAGQVAHNAAGGSVTEQTKDILAAIDGLLSDAGSDKSKLLTATIWLNTMDDFAEMNAVWDTWVVAGATPCRACVESPKLASPKFTVEIMVTAAS</sequence>
<dbReference type="PANTHER" id="PTHR47328:SF1">
    <property type="entry name" value="RUTC FAMILY PROTEIN YOAB"/>
    <property type="match status" value="1"/>
</dbReference>
<dbReference type="SUPFAM" id="SSF55298">
    <property type="entry name" value="YjgF-like"/>
    <property type="match status" value="1"/>
</dbReference>
<dbReference type="AlphaFoldDB" id="A0A0U2XMG5"/>
<accession>A0A0U2XMG5</accession>
<evidence type="ECO:0000313" key="1">
    <source>
        <dbReference type="EMBL" id="ALS56011.1"/>
    </source>
</evidence>
<protein>
    <submittedName>
        <fullName evidence="1">Putative endoribonuclease</fullName>
    </submittedName>
</protein>
<dbReference type="InterPro" id="IPR035709">
    <property type="entry name" value="YoaB-like"/>
</dbReference>
<dbReference type="Pfam" id="PF01042">
    <property type="entry name" value="Ribonuc_L-PSP"/>
    <property type="match status" value="1"/>
</dbReference>
<dbReference type="InterPro" id="IPR035959">
    <property type="entry name" value="RutC-like_sf"/>
</dbReference>
<reference evidence="1" key="1">
    <citation type="journal article" date="2016" name="ISME J.">
        <title>Functional metagenomic screen reveals new and diverse microbial rhodopsins.</title>
        <authorList>
            <person name="Pushkarev A."/>
            <person name="Beja O."/>
        </authorList>
    </citation>
    <scope>NUCLEOTIDE SEQUENCE</scope>
</reference>
<dbReference type="PANTHER" id="PTHR47328">
    <property type="match status" value="1"/>
</dbReference>
<organism evidence="1">
    <name type="scientific">uncultured bacterium EIL102C09</name>
    <dbReference type="NCBI Taxonomy" id="1768197"/>
    <lineage>
        <taxon>Bacteria</taxon>
        <taxon>environmental samples</taxon>
    </lineage>
</organism>
<dbReference type="Gene3D" id="3.30.1330.40">
    <property type="entry name" value="RutC-like"/>
    <property type="match status" value="1"/>
</dbReference>
<dbReference type="InterPro" id="IPR006175">
    <property type="entry name" value="YjgF/YER057c/UK114"/>
</dbReference>